<keyword evidence="2" id="KW-1185">Reference proteome</keyword>
<evidence type="ECO:0000313" key="2">
    <source>
        <dbReference type="Proteomes" id="UP001187346"/>
    </source>
</evidence>
<protein>
    <submittedName>
        <fullName evidence="1">Uncharacterized protein</fullName>
    </submittedName>
</protein>
<evidence type="ECO:0000313" key="1">
    <source>
        <dbReference type="EMBL" id="MDV7221513.1"/>
    </source>
</evidence>
<comment type="caution">
    <text evidence="1">The sequence shown here is derived from an EMBL/GenBank/DDBJ whole genome shotgun (WGS) entry which is preliminary data.</text>
</comment>
<dbReference type="Gene3D" id="3.40.50.300">
    <property type="entry name" value="P-loop containing nucleotide triphosphate hydrolases"/>
    <property type="match status" value="1"/>
</dbReference>
<accession>A0ABU4FND0</accession>
<dbReference type="InterPro" id="IPR027417">
    <property type="entry name" value="P-loop_NTPase"/>
</dbReference>
<gene>
    <name evidence="1" type="ORF">R5A26_36790</name>
</gene>
<dbReference type="RefSeq" id="WP_317774736.1">
    <property type="nucleotide sequence ID" value="NZ_JAWMAJ010000176.1"/>
</dbReference>
<name>A0ABU4FND0_9ACTN</name>
<organism evidence="1 2">
    <name type="scientific">Streptomyces prunicolor</name>
    <dbReference type="NCBI Taxonomy" id="67348"/>
    <lineage>
        <taxon>Bacteria</taxon>
        <taxon>Bacillati</taxon>
        <taxon>Actinomycetota</taxon>
        <taxon>Actinomycetes</taxon>
        <taxon>Kitasatosporales</taxon>
        <taxon>Streptomycetaceae</taxon>
        <taxon>Streptomyces</taxon>
    </lineage>
</organism>
<proteinExistence type="predicted"/>
<reference evidence="1 2" key="1">
    <citation type="submission" date="2023-10" db="EMBL/GenBank/DDBJ databases">
        <title>Characterization of rhizosphere-enriched actinobacteria from wheat plants lab-grown on chernevaya soil.</title>
        <authorList>
            <person name="Tikhonova E.N."/>
            <person name="Konopkin A."/>
            <person name="Kravchenko I.K."/>
        </authorList>
    </citation>
    <scope>NUCLEOTIDE SEQUENCE [LARGE SCALE GENOMIC DNA]</scope>
    <source>
        <strain evidence="1 2">RR29</strain>
    </source>
</reference>
<dbReference type="EMBL" id="JAWMAJ010000176">
    <property type="protein sequence ID" value="MDV7221513.1"/>
    <property type="molecule type" value="Genomic_DNA"/>
</dbReference>
<sequence length="222" mass="23212">MTVLVSVWGAAPGVGKSTLCAGLSRSLAGAGLRVDHFREEEILSRSEFAAVAEEFGATGAVGLETPAAATERYVASVLAAGDDVVVADALVPFVPTLLAMGHGEEAIDAFMADLTGVLAPVRPVVVFLDGDAGAALSRAVEREGPEWLDRYVGKLAAYEVSPPVSDLASAVTYLGRERAVTLDVVRRHGWGLVLVERVDELTPGEVLGAVEQGLKPWLPQLP</sequence>
<dbReference type="Proteomes" id="UP001187346">
    <property type="component" value="Unassembled WGS sequence"/>
</dbReference>
<dbReference type="SUPFAM" id="SSF52540">
    <property type="entry name" value="P-loop containing nucleoside triphosphate hydrolases"/>
    <property type="match status" value="1"/>
</dbReference>